<evidence type="ECO:0000313" key="2">
    <source>
        <dbReference type="EMBL" id="QHS88485.1"/>
    </source>
</evidence>
<name>A0A6C0B8B6_9ZZZZ</name>
<evidence type="ECO:0000256" key="1">
    <source>
        <dbReference type="SAM" id="MobiDB-lite"/>
    </source>
</evidence>
<organism evidence="2">
    <name type="scientific">viral metagenome</name>
    <dbReference type="NCBI Taxonomy" id="1070528"/>
    <lineage>
        <taxon>unclassified sequences</taxon>
        <taxon>metagenomes</taxon>
        <taxon>organismal metagenomes</taxon>
    </lineage>
</organism>
<dbReference type="AlphaFoldDB" id="A0A6C0B8B6"/>
<proteinExistence type="predicted"/>
<feature type="compositionally biased region" description="Basic and acidic residues" evidence="1">
    <location>
        <begin position="1"/>
        <end position="13"/>
    </location>
</feature>
<sequence>MERVEQLNKRLTERNATSSTPSFYFSPRPVPTKYTTMPIVDQFCASAVEINYRQPYNTSDDYLPGTSAPWCGFSNNVDVETKLRYEKEYIPSSKSSMYVKPNIPSTHTIQPFPELFAHAVSVDKPSTLKDKQIFYNSTSQKINY</sequence>
<feature type="compositionally biased region" description="Polar residues" evidence="1">
    <location>
        <begin position="14"/>
        <end position="23"/>
    </location>
</feature>
<protein>
    <submittedName>
        <fullName evidence="2">Uncharacterized protein</fullName>
    </submittedName>
</protein>
<accession>A0A6C0B8B6</accession>
<feature type="region of interest" description="Disordered" evidence="1">
    <location>
        <begin position="1"/>
        <end position="23"/>
    </location>
</feature>
<dbReference type="EMBL" id="MN739097">
    <property type="protein sequence ID" value="QHS88485.1"/>
    <property type="molecule type" value="Genomic_DNA"/>
</dbReference>
<reference evidence="2" key="1">
    <citation type="journal article" date="2020" name="Nature">
        <title>Giant virus diversity and host interactions through global metagenomics.</title>
        <authorList>
            <person name="Schulz F."/>
            <person name="Roux S."/>
            <person name="Paez-Espino D."/>
            <person name="Jungbluth S."/>
            <person name="Walsh D.A."/>
            <person name="Denef V.J."/>
            <person name="McMahon K.D."/>
            <person name="Konstantinidis K.T."/>
            <person name="Eloe-Fadrosh E.A."/>
            <person name="Kyrpides N.C."/>
            <person name="Woyke T."/>
        </authorList>
    </citation>
    <scope>NUCLEOTIDE SEQUENCE</scope>
    <source>
        <strain evidence="2">GVMAG-M-3300010158-55</strain>
    </source>
</reference>